<evidence type="ECO:0000256" key="1">
    <source>
        <dbReference type="ARBA" id="ARBA00009477"/>
    </source>
</evidence>
<dbReference type="PROSITE" id="PS51257">
    <property type="entry name" value="PROKAR_LIPOPROTEIN"/>
    <property type="match status" value="1"/>
</dbReference>
<accession>A0A9X1KXG1</accession>
<dbReference type="NCBIfam" id="TIGR01730">
    <property type="entry name" value="RND_mfp"/>
    <property type="match status" value="1"/>
</dbReference>
<gene>
    <name evidence="5" type="ORF">LDX50_07440</name>
    <name evidence="6" type="ORF">LDX50_13410</name>
    <name evidence="7" type="ORF">LDX50_19130</name>
</gene>
<dbReference type="Gene3D" id="2.40.420.20">
    <property type="match status" value="1"/>
</dbReference>
<organism evidence="6 8">
    <name type="scientific">Fulvivirga sedimenti</name>
    <dbReference type="NCBI Taxonomy" id="2879465"/>
    <lineage>
        <taxon>Bacteria</taxon>
        <taxon>Pseudomonadati</taxon>
        <taxon>Bacteroidota</taxon>
        <taxon>Cytophagia</taxon>
        <taxon>Cytophagales</taxon>
        <taxon>Fulvivirgaceae</taxon>
        <taxon>Fulvivirga</taxon>
    </lineage>
</organism>
<dbReference type="GO" id="GO:0015679">
    <property type="term" value="P:plasma membrane copper ion transport"/>
    <property type="evidence" value="ECO:0007669"/>
    <property type="project" value="TreeGrafter"/>
</dbReference>
<dbReference type="EMBL" id="JAIXNE010000002">
    <property type="protein sequence ID" value="MCA6074698.1"/>
    <property type="molecule type" value="Genomic_DNA"/>
</dbReference>
<dbReference type="GO" id="GO:0022857">
    <property type="term" value="F:transmembrane transporter activity"/>
    <property type="evidence" value="ECO:0007669"/>
    <property type="project" value="InterPro"/>
</dbReference>
<comment type="caution">
    <text evidence="6">The sequence shown here is derived from an EMBL/GenBank/DDBJ whole genome shotgun (WGS) entry which is preliminary data.</text>
</comment>
<keyword evidence="2" id="KW-0813">Transport</keyword>
<evidence type="ECO:0000259" key="3">
    <source>
        <dbReference type="Pfam" id="PF25893"/>
    </source>
</evidence>
<reference evidence="6" key="1">
    <citation type="submission" date="2021-09" db="EMBL/GenBank/DDBJ databases">
        <title>Fulvivirga sp. isolated from coastal sediment.</title>
        <authorList>
            <person name="Yu H."/>
        </authorList>
    </citation>
    <scope>NUCLEOTIDE SEQUENCE</scope>
    <source>
        <strain evidence="6">1062</strain>
    </source>
</reference>
<sequence length="370" mass="41337">MKYGTLLFILILASCGPQNGEPAKSEPAGIIPATQDLSFNEEQLAARNLKIVQPDNFNFGNYVRVNGYIDVPPEGRASVSAFYGGYVKRLELIPGQTIKKGEILMSLENPEYLEMQQEYLSTLDQMTYLSDDYERQKTLMDENITSKKSFLKAESEYLNARARLEALRQKLTMLGISVSDVTSGKFTPVVHLRSPISGHITEVQAVIGQYLPPAQPAVSIVNSDHIHLELQVFEKDLTNISIGQPIRMRLPSAGDTTTYHASVYLVGKNISGDNRIALVHAHLNNESDEEKLTPGMYIEADILISEEIKPSLPAQAIRRSGDQAYILASDDEKWPKTFRRMEIRIGKETDSHTEILSELEPNLWVLTGTI</sequence>
<dbReference type="GO" id="GO:0060003">
    <property type="term" value="P:copper ion export"/>
    <property type="evidence" value="ECO:0007669"/>
    <property type="project" value="TreeGrafter"/>
</dbReference>
<dbReference type="Proteomes" id="UP001139409">
    <property type="component" value="Unassembled WGS sequence"/>
</dbReference>
<comment type="similarity">
    <text evidence="1">Belongs to the membrane fusion protein (MFP) (TC 8.A.1) family.</text>
</comment>
<dbReference type="GO" id="GO:0030313">
    <property type="term" value="C:cell envelope"/>
    <property type="evidence" value="ECO:0007669"/>
    <property type="project" value="TreeGrafter"/>
</dbReference>
<dbReference type="InterPro" id="IPR051909">
    <property type="entry name" value="MFP_Cation_Efflux"/>
</dbReference>
<evidence type="ECO:0000313" key="5">
    <source>
        <dbReference type="EMBL" id="MCA6074698.1"/>
    </source>
</evidence>
<dbReference type="Gene3D" id="1.10.287.470">
    <property type="entry name" value="Helix hairpin bin"/>
    <property type="match status" value="1"/>
</dbReference>
<dbReference type="Pfam" id="PF25954">
    <property type="entry name" value="Beta-barrel_RND_2"/>
    <property type="match status" value="1"/>
</dbReference>
<dbReference type="Pfam" id="PF25893">
    <property type="entry name" value="HH_CzcB"/>
    <property type="match status" value="1"/>
</dbReference>
<keyword evidence="8" id="KW-1185">Reference proteome</keyword>
<protein>
    <submittedName>
        <fullName evidence="6">Efflux RND transporter periplasmic adaptor subunit</fullName>
    </submittedName>
</protein>
<evidence type="ECO:0000256" key="2">
    <source>
        <dbReference type="ARBA" id="ARBA00022448"/>
    </source>
</evidence>
<name>A0A9X1KXG1_9BACT</name>
<dbReference type="InterPro" id="IPR058792">
    <property type="entry name" value="Beta-barrel_RND_2"/>
</dbReference>
<dbReference type="Gene3D" id="2.40.50.100">
    <property type="match status" value="1"/>
</dbReference>
<evidence type="ECO:0000313" key="8">
    <source>
        <dbReference type="Proteomes" id="UP001139409"/>
    </source>
</evidence>
<dbReference type="InterPro" id="IPR006143">
    <property type="entry name" value="RND_pump_MFP"/>
</dbReference>
<dbReference type="PANTHER" id="PTHR30097">
    <property type="entry name" value="CATION EFFLUX SYSTEM PROTEIN CUSB"/>
    <property type="match status" value="1"/>
</dbReference>
<dbReference type="SUPFAM" id="SSF111369">
    <property type="entry name" value="HlyD-like secretion proteins"/>
    <property type="match status" value="1"/>
</dbReference>
<evidence type="ECO:0000313" key="7">
    <source>
        <dbReference type="EMBL" id="MCA6077003.1"/>
    </source>
</evidence>
<dbReference type="InterPro" id="IPR058648">
    <property type="entry name" value="HH_CzcB-like"/>
</dbReference>
<dbReference type="PANTHER" id="PTHR30097:SF4">
    <property type="entry name" value="SLR6042 PROTEIN"/>
    <property type="match status" value="1"/>
</dbReference>
<dbReference type="AlphaFoldDB" id="A0A9X1KXG1"/>
<dbReference type="Gene3D" id="2.40.30.170">
    <property type="match status" value="1"/>
</dbReference>
<evidence type="ECO:0000259" key="4">
    <source>
        <dbReference type="Pfam" id="PF25954"/>
    </source>
</evidence>
<dbReference type="GO" id="GO:0016020">
    <property type="term" value="C:membrane"/>
    <property type="evidence" value="ECO:0007669"/>
    <property type="project" value="InterPro"/>
</dbReference>
<dbReference type="EMBL" id="JAIXNE010000004">
    <property type="protein sequence ID" value="MCA6077003.1"/>
    <property type="molecule type" value="Genomic_DNA"/>
</dbReference>
<feature type="domain" description="CusB-like beta-barrel" evidence="4">
    <location>
        <begin position="228"/>
        <end position="301"/>
    </location>
</feature>
<proteinExistence type="inferred from homology"/>
<feature type="domain" description="CzcB-like alpha-helical hairpin" evidence="3">
    <location>
        <begin position="114"/>
        <end position="172"/>
    </location>
</feature>
<dbReference type="EMBL" id="JAIXNE010000003">
    <property type="protein sequence ID" value="MCA6075875.1"/>
    <property type="molecule type" value="Genomic_DNA"/>
</dbReference>
<dbReference type="RefSeq" id="WP_225697811.1">
    <property type="nucleotide sequence ID" value="NZ_JAIXNE010000002.1"/>
</dbReference>
<evidence type="ECO:0000313" key="6">
    <source>
        <dbReference type="EMBL" id="MCA6075875.1"/>
    </source>
</evidence>